<dbReference type="RefSeq" id="WP_040723211.1">
    <property type="nucleotide sequence ID" value="NZ_CAWPHS010000068.1"/>
</dbReference>
<evidence type="ECO:0000313" key="2">
    <source>
        <dbReference type="EMBL" id="NKY89871.1"/>
    </source>
</evidence>
<gene>
    <name evidence="2" type="ORF">HGA07_30345</name>
</gene>
<comment type="caution">
    <text evidence="2">The sequence shown here is derived from an EMBL/GenBank/DDBJ whole genome shotgun (WGS) entry which is preliminary data.</text>
</comment>
<protein>
    <recommendedName>
        <fullName evidence="4">Centromere-binding protein ParB C-terminal domain-containing protein</fullName>
    </recommendedName>
</protein>
<keyword evidence="3" id="KW-1185">Reference proteome</keyword>
<dbReference type="Gene3D" id="6.10.180.30">
    <property type="match status" value="1"/>
</dbReference>
<evidence type="ECO:0000256" key="1">
    <source>
        <dbReference type="SAM" id="MobiDB-lite"/>
    </source>
</evidence>
<dbReference type="Proteomes" id="UP000523447">
    <property type="component" value="Unassembled WGS sequence"/>
</dbReference>
<feature type="region of interest" description="Disordered" evidence="1">
    <location>
        <begin position="1"/>
        <end position="20"/>
    </location>
</feature>
<proteinExistence type="predicted"/>
<accession>A0A7X6RL20</accession>
<organism evidence="2 3">
    <name type="scientific">Nocardia veterana</name>
    <dbReference type="NCBI Taxonomy" id="132249"/>
    <lineage>
        <taxon>Bacteria</taxon>
        <taxon>Bacillati</taxon>
        <taxon>Actinomycetota</taxon>
        <taxon>Actinomycetes</taxon>
        <taxon>Mycobacteriales</taxon>
        <taxon>Nocardiaceae</taxon>
        <taxon>Nocardia</taxon>
    </lineage>
</organism>
<evidence type="ECO:0008006" key="4">
    <source>
        <dbReference type="Google" id="ProtNLM"/>
    </source>
</evidence>
<dbReference type="EMBL" id="JAAXPE010000070">
    <property type="protein sequence ID" value="NKY89871.1"/>
    <property type="molecule type" value="Genomic_DNA"/>
</dbReference>
<feature type="compositionally biased region" description="Basic and acidic residues" evidence="1">
    <location>
        <begin position="1"/>
        <end position="12"/>
    </location>
</feature>
<name>A0A7X6RL20_9NOCA</name>
<sequence>MPTQKQAEDKKPSVNKGRIGAYMTPEEASRVRAAYQNGWLQDNSGSFSDFLKSVIIEAVDKLEREKNNGNEWPPVTAGAVRVVTHQQIADKRRAAAED</sequence>
<dbReference type="AlphaFoldDB" id="A0A7X6RL20"/>
<reference evidence="2 3" key="1">
    <citation type="submission" date="2020-04" db="EMBL/GenBank/DDBJ databases">
        <title>MicrobeNet Type strains.</title>
        <authorList>
            <person name="Nicholson A.C."/>
        </authorList>
    </citation>
    <scope>NUCLEOTIDE SEQUENCE [LARGE SCALE GENOMIC DNA]</scope>
    <source>
        <strain evidence="2 3">DSM 44445</strain>
    </source>
</reference>
<evidence type="ECO:0000313" key="3">
    <source>
        <dbReference type="Proteomes" id="UP000523447"/>
    </source>
</evidence>